<proteinExistence type="predicted"/>
<keyword evidence="3" id="KW-1185">Reference proteome</keyword>
<feature type="compositionally biased region" description="Basic and acidic residues" evidence="1">
    <location>
        <begin position="40"/>
        <end position="53"/>
    </location>
</feature>
<dbReference type="OrthoDB" id="10325814at2759"/>
<name>A0A0L0HTI4_SPIPD</name>
<dbReference type="Proteomes" id="UP000053201">
    <property type="component" value="Unassembled WGS sequence"/>
</dbReference>
<dbReference type="VEuPathDB" id="FungiDB:SPPG_01643"/>
<feature type="compositionally biased region" description="Polar residues" evidence="1">
    <location>
        <begin position="171"/>
        <end position="185"/>
    </location>
</feature>
<evidence type="ECO:0000256" key="1">
    <source>
        <dbReference type="SAM" id="MobiDB-lite"/>
    </source>
</evidence>
<feature type="compositionally biased region" description="Polar residues" evidence="1">
    <location>
        <begin position="74"/>
        <end position="92"/>
    </location>
</feature>
<reference evidence="2 3" key="1">
    <citation type="submission" date="2009-08" db="EMBL/GenBank/DDBJ databases">
        <title>The Genome Sequence of Spizellomyces punctatus strain DAOM BR117.</title>
        <authorList>
            <consortium name="The Broad Institute Genome Sequencing Platform"/>
            <person name="Russ C."/>
            <person name="Cuomo C."/>
            <person name="Shea T."/>
            <person name="Young S.K."/>
            <person name="Zeng Q."/>
            <person name="Koehrsen M."/>
            <person name="Haas B."/>
            <person name="Borodovsky M."/>
            <person name="Guigo R."/>
            <person name="Alvarado L."/>
            <person name="Berlin A."/>
            <person name="Bochicchio J."/>
            <person name="Borenstein D."/>
            <person name="Chapman S."/>
            <person name="Chen Z."/>
            <person name="Engels R."/>
            <person name="Freedman E."/>
            <person name="Gellesch M."/>
            <person name="Goldberg J."/>
            <person name="Griggs A."/>
            <person name="Gujja S."/>
            <person name="Heiman D."/>
            <person name="Hepburn T."/>
            <person name="Howarth C."/>
            <person name="Jen D."/>
            <person name="Larson L."/>
            <person name="Lewis B."/>
            <person name="Mehta T."/>
            <person name="Park D."/>
            <person name="Pearson M."/>
            <person name="Roberts A."/>
            <person name="Saif S."/>
            <person name="Shenoy N."/>
            <person name="Sisk P."/>
            <person name="Stolte C."/>
            <person name="Sykes S."/>
            <person name="Thomson T."/>
            <person name="Walk T."/>
            <person name="White J."/>
            <person name="Yandava C."/>
            <person name="Burger G."/>
            <person name="Gray M.W."/>
            <person name="Holland P.W.H."/>
            <person name="King N."/>
            <person name="Lang F.B.F."/>
            <person name="Roger A.J."/>
            <person name="Ruiz-Trillo I."/>
            <person name="Lander E."/>
            <person name="Nusbaum C."/>
        </authorList>
    </citation>
    <scope>NUCLEOTIDE SEQUENCE [LARGE SCALE GENOMIC DNA]</scope>
    <source>
        <strain evidence="2 3">DAOM BR117</strain>
    </source>
</reference>
<feature type="compositionally biased region" description="Low complexity" evidence="1">
    <location>
        <begin position="103"/>
        <end position="112"/>
    </location>
</feature>
<feature type="region of interest" description="Disordered" evidence="1">
    <location>
        <begin position="1"/>
        <end position="185"/>
    </location>
</feature>
<gene>
    <name evidence="2" type="ORF">SPPG_01643</name>
</gene>
<feature type="compositionally biased region" description="Basic residues" evidence="1">
    <location>
        <begin position="1"/>
        <end position="15"/>
    </location>
</feature>
<feature type="compositionally biased region" description="Basic and acidic residues" evidence="1">
    <location>
        <begin position="145"/>
        <end position="157"/>
    </location>
</feature>
<organism evidence="2 3">
    <name type="scientific">Spizellomyces punctatus (strain DAOM BR117)</name>
    <dbReference type="NCBI Taxonomy" id="645134"/>
    <lineage>
        <taxon>Eukaryota</taxon>
        <taxon>Fungi</taxon>
        <taxon>Fungi incertae sedis</taxon>
        <taxon>Chytridiomycota</taxon>
        <taxon>Chytridiomycota incertae sedis</taxon>
        <taxon>Chytridiomycetes</taxon>
        <taxon>Spizellomycetales</taxon>
        <taxon>Spizellomycetaceae</taxon>
        <taxon>Spizellomyces</taxon>
    </lineage>
</organism>
<dbReference type="AlphaFoldDB" id="A0A0L0HTI4"/>
<sequence length="587" mass="65318">MLRVASRIKHIRRYAHSNTQGRSQSGSSSAITEPNPDTFKPSERKVNSDRSEPHSQATPSTHIPPRAIVKSPRLASSATQDATQPQPRTHTAPTGPLTKDQLRQTQGTGQQRKPFARKRRTKKGPADEIWAIFQKVTGGSGKSPQSHDRSTQPERYPKSTAGKSNFHHEQNTNNVHTHPITNSKEIQPKLNLTAIQNLRKKLHSEIIPANGMWAAYRKVERKGSLYKLKRKDFLRIFRLLAGGPLGDSGPPRAQAEKALTILKQFQNDAYHMPTHEILKYVMTSCARAGMAKEVDRLASMLDHLAGRDVLHKQHVTSLMVTASAVSGDLVSAEKKINDMDLKRLLPIAHAALVQAYAKANDEINMIKHFNILGEDVRYGSDARNWGIAASSALFDFYLRKDVGKLSIFRAQMGAIERRGMLTSKEILAGAIRVYSKWGQFEYAKALWRLVPRVSMTVDICKTGLEMAAAAHDAPLAWECYEALAVLIPRIGSDDCVAILKAHGLHLTINSVVQALEKIQVPFGQRHAETILQGCCTLGDAKSVTMVLDEIKARDWATEATRKLVEEFRPKPEPFAFLRELPADGELF</sequence>
<dbReference type="InParanoid" id="A0A0L0HTI4"/>
<dbReference type="EMBL" id="KQ257451">
    <property type="protein sequence ID" value="KND04210.1"/>
    <property type="molecule type" value="Genomic_DNA"/>
</dbReference>
<feature type="compositionally biased region" description="Basic residues" evidence="1">
    <location>
        <begin position="114"/>
        <end position="123"/>
    </location>
</feature>
<protein>
    <submittedName>
        <fullName evidence="2">Uncharacterized protein</fullName>
    </submittedName>
</protein>
<dbReference type="GeneID" id="27685294"/>
<dbReference type="RefSeq" id="XP_016612249.1">
    <property type="nucleotide sequence ID" value="XM_016749962.1"/>
</dbReference>
<evidence type="ECO:0000313" key="3">
    <source>
        <dbReference type="Proteomes" id="UP000053201"/>
    </source>
</evidence>
<feature type="non-terminal residue" evidence="2">
    <location>
        <position position="1"/>
    </location>
</feature>
<evidence type="ECO:0000313" key="2">
    <source>
        <dbReference type="EMBL" id="KND04210.1"/>
    </source>
</evidence>
<feature type="compositionally biased region" description="Polar residues" evidence="1">
    <location>
        <begin position="16"/>
        <end position="32"/>
    </location>
</feature>
<accession>A0A0L0HTI4</accession>